<evidence type="ECO:0000256" key="3">
    <source>
        <dbReference type="ARBA" id="ARBA00022605"/>
    </source>
</evidence>
<dbReference type="PROSITE" id="PS51274">
    <property type="entry name" value="GATASE_COBBQ"/>
    <property type="match status" value="1"/>
</dbReference>
<dbReference type="HAMAP" id="MF_00278">
    <property type="entry name" value="HisH"/>
    <property type="match status" value="1"/>
</dbReference>
<comment type="catalytic activity">
    <reaction evidence="8 10">
        <text>5-[(5-phospho-1-deoxy-D-ribulos-1-ylimino)methylamino]-1-(5-phospho-beta-D-ribosyl)imidazole-4-carboxamide + L-glutamine = D-erythro-1-(imidazol-4-yl)glycerol 3-phosphate + 5-amino-1-(5-phospho-beta-D-ribosyl)imidazole-4-carboxamide + L-glutamate + H(+)</text>
        <dbReference type="Rhea" id="RHEA:24793"/>
        <dbReference type="ChEBI" id="CHEBI:15378"/>
        <dbReference type="ChEBI" id="CHEBI:29985"/>
        <dbReference type="ChEBI" id="CHEBI:58278"/>
        <dbReference type="ChEBI" id="CHEBI:58359"/>
        <dbReference type="ChEBI" id="CHEBI:58475"/>
        <dbReference type="ChEBI" id="CHEBI:58525"/>
        <dbReference type="EC" id="4.3.2.10"/>
    </reaction>
</comment>
<evidence type="ECO:0000256" key="8">
    <source>
        <dbReference type="ARBA" id="ARBA00047838"/>
    </source>
</evidence>
<keyword evidence="7 10" id="KW-0456">Lyase</keyword>
<reference evidence="13" key="1">
    <citation type="submission" date="2020-02" db="EMBL/GenBank/DDBJ databases">
        <authorList>
            <person name="Meier V. D."/>
        </authorList>
    </citation>
    <scope>NUCLEOTIDE SEQUENCE</scope>
    <source>
        <strain evidence="13">AVDCRST_MAG18</strain>
    </source>
</reference>
<evidence type="ECO:0000256" key="2">
    <source>
        <dbReference type="ARBA" id="ARBA00011152"/>
    </source>
</evidence>
<evidence type="ECO:0000256" key="10">
    <source>
        <dbReference type="HAMAP-Rule" id="MF_00278"/>
    </source>
</evidence>
<feature type="active site" description="Nucleophile" evidence="10 11">
    <location>
        <position position="79"/>
    </location>
</feature>
<dbReference type="EC" id="3.5.1.2" evidence="10"/>
<keyword evidence="13" id="KW-0808">Transferase</keyword>
<comment type="catalytic activity">
    <reaction evidence="9 10">
        <text>L-glutamine + H2O = L-glutamate + NH4(+)</text>
        <dbReference type="Rhea" id="RHEA:15889"/>
        <dbReference type="ChEBI" id="CHEBI:15377"/>
        <dbReference type="ChEBI" id="CHEBI:28938"/>
        <dbReference type="ChEBI" id="CHEBI:29985"/>
        <dbReference type="ChEBI" id="CHEBI:58359"/>
        <dbReference type="EC" id="3.5.1.2"/>
    </reaction>
</comment>
<dbReference type="InterPro" id="IPR017926">
    <property type="entry name" value="GATASE"/>
</dbReference>
<dbReference type="Pfam" id="PF00117">
    <property type="entry name" value="GATase"/>
    <property type="match status" value="1"/>
</dbReference>
<organism evidence="13">
    <name type="scientific">uncultured Thermomicrobiales bacterium</name>
    <dbReference type="NCBI Taxonomy" id="1645740"/>
    <lineage>
        <taxon>Bacteria</taxon>
        <taxon>Pseudomonadati</taxon>
        <taxon>Thermomicrobiota</taxon>
        <taxon>Thermomicrobia</taxon>
        <taxon>Thermomicrobiales</taxon>
        <taxon>environmental samples</taxon>
    </lineage>
</organism>
<evidence type="ECO:0000313" key="13">
    <source>
        <dbReference type="EMBL" id="CAA9568535.1"/>
    </source>
</evidence>
<evidence type="ECO:0000256" key="4">
    <source>
        <dbReference type="ARBA" id="ARBA00022801"/>
    </source>
</evidence>
<dbReference type="NCBIfam" id="TIGR01855">
    <property type="entry name" value="IMP_synth_hisH"/>
    <property type="match status" value="1"/>
</dbReference>
<keyword evidence="10" id="KW-0963">Cytoplasm</keyword>
<keyword evidence="3 10" id="KW-0028">Amino-acid biosynthesis</keyword>
<dbReference type="AlphaFoldDB" id="A0A6J4V5D3"/>
<feature type="active site" evidence="10 11">
    <location>
        <position position="183"/>
    </location>
</feature>
<dbReference type="EMBL" id="CADCWN010000133">
    <property type="protein sequence ID" value="CAA9568535.1"/>
    <property type="molecule type" value="Genomic_DNA"/>
</dbReference>
<dbReference type="Gene3D" id="3.40.50.880">
    <property type="match status" value="1"/>
</dbReference>
<dbReference type="GO" id="GO:0005737">
    <property type="term" value="C:cytoplasm"/>
    <property type="evidence" value="ECO:0007669"/>
    <property type="project" value="UniProtKB-SubCell"/>
</dbReference>
<evidence type="ECO:0000256" key="11">
    <source>
        <dbReference type="PIRSR" id="PIRSR000495-1"/>
    </source>
</evidence>
<dbReference type="GO" id="GO:0000105">
    <property type="term" value="P:L-histidine biosynthetic process"/>
    <property type="evidence" value="ECO:0007669"/>
    <property type="project" value="UniProtKB-UniRule"/>
</dbReference>
<evidence type="ECO:0000256" key="1">
    <source>
        <dbReference type="ARBA" id="ARBA00005091"/>
    </source>
</evidence>
<dbReference type="EC" id="4.3.2.10" evidence="10"/>
<dbReference type="InterPro" id="IPR010139">
    <property type="entry name" value="Imidazole-glycPsynth_HisH"/>
</dbReference>
<keyword evidence="4 10" id="KW-0378">Hydrolase</keyword>
<dbReference type="PIRSF" id="PIRSF000495">
    <property type="entry name" value="Amidotransf_hisH"/>
    <property type="match status" value="1"/>
</dbReference>
<feature type="active site" evidence="10 11">
    <location>
        <position position="185"/>
    </location>
</feature>
<keyword evidence="5 10" id="KW-0315">Glutamine amidotransferase</keyword>
<dbReference type="GO" id="GO:0000107">
    <property type="term" value="F:imidazoleglycerol-phosphate synthase activity"/>
    <property type="evidence" value="ECO:0007669"/>
    <property type="project" value="UniProtKB-UniRule"/>
</dbReference>
<proteinExistence type="inferred from homology"/>
<accession>A0A6J4V5D3</accession>
<keyword evidence="6 10" id="KW-0368">Histidine biosynthesis</keyword>
<sequence>MIAVVDYGAGNLGSVVNALEHLGVPHVVTDDPATILGAAGVIFPGVGATADSMRNLRERGLVGVLRAVAEGGRPLFGVCVGQQVLFDTSYEGDPHPCLGILGGEVRRFPDTDDLIVPHMGWNGVTLRRPHPLFAGIPDGTEFYFVHSYYCAPDDEAIVLGETDYGAPFAAAIARGNVMATQFHPEKSGRWGLQLYRNFAHLVADRLTLPEAAVATGRSA</sequence>
<dbReference type="PANTHER" id="PTHR42701">
    <property type="entry name" value="IMIDAZOLE GLYCEROL PHOSPHATE SYNTHASE SUBUNIT HISH"/>
    <property type="match status" value="1"/>
</dbReference>
<feature type="domain" description="Glutamine amidotransferase" evidence="12">
    <location>
        <begin position="4"/>
        <end position="198"/>
    </location>
</feature>
<dbReference type="GO" id="GO:0004359">
    <property type="term" value="F:glutaminase activity"/>
    <property type="evidence" value="ECO:0007669"/>
    <property type="project" value="UniProtKB-EC"/>
</dbReference>
<evidence type="ECO:0000259" key="12">
    <source>
        <dbReference type="Pfam" id="PF00117"/>
    </source>
</evidence>
<dbReference type="InterPro" id="IPR029062">
    <property type="entry name" value="Class_I_gatase-like"/>
</dbReference>
<evidence type="ECO:0000256" key="6">
    <source>
        <dbReference type="ARBA" id="ARBA00023102"/>
    </source>
</evidence>
<dbReference type="PROSITE" id="PS51273">
    <property type="entry name" value="GATASE_TYPE_1"/>
    <property type="match status" value="1"/>
</dbReference>
<dbReference type="SUPFAM" id="SSF52317">
    <property type="entry name" value="Class I glutamine amidotransferase-like"/>
    <property type="match status" value="1"/>
</dbReference>
<comment type="subcellular location">
    <subcellularLocation>
        <location evidence="10">Cytoplasm</location>
    </subcellularLocation>
</comment>
<keyword evidence="13" id="KW-0328">Glycosyltransferase</keyword>
<gene>
    <name evidence="10" type="primary">hisH</name>
    <name evidence="13" type="ORF">AVDCRST_MAG18-1718</name>
</gene>
<evidence type="ECO:0000256" key="9">
    <source>
        <dbReference type="ARBA" id="ARBA00049534"/>
    </source>
</evidence>
<dbReference type="CDD" id="cd01748">
    <property type="entry name" value="GATase1_IGP_Synthase"/>
    <property type="match status" value="1"/>
</dbReference>
<dbReference type="GO" id="GO:0016829">
    <property type="term" value="F:lyase activity"/>
    <property type="evidence" value="ECO:0007669"/>
    <property type="project" value="UniProtKB-KW"/>
</dbReference>
<evidence type="ECO:0000256" key="7">
    <source>
        <dbReference type="ARBA" id="ARBA00023239"/>
    </source>
</evidence>
<comment type="subunit">
    <text evidence="2 10">Heterodimer of HisH and HisF.</text>
</comment>
<protein>
    <recommendedName>
        <fullName evidence="10">Imidazole glycerol phosphate synthase subunit HisH</fullName>
        <ecNumber evidence="10">4.3.2.10</ecNumber>
    </recommendedName>
    <alternativeName>
        <fullName evidence="10">IGP synthase glutaminase subunit</fullName>
        <ecNumber evidence="10">3.5.1.2</ecNumber>
    </alternativeName>
    <alternativeName>
        <fullName evidence="10">IGP synthase subunit HisH</fullName>
    </alternativeName>
    <alternativeName>
        <fullName evidence="10">ImGP synthase subunit HisH</fullName>
        <shortName evidence="10">IGPS subunit HisH</shortName>
    </alternativeName>
</protein>
<dbReference type="UniPathway" id="UPA00031">
    <property type="reaction ID" value="UER00010"/>
</dbReference>
<evidence type="ECO:0000256" key="5">
    <source>
        <dbReference type="ARBA" id="ARBA00022962"/>
    </source>
</evidence>
<comment type="pathway">
    <text evidence="1 10">Amino-acid biosynthesis; L-histidine biosynthesis; L-histidine from 5-phospho-alpha-D-ribose 1-diphosphate: step 5/9.</text>
</comment>
<name>A0A6J4V5D3_9BACT</name>
<comment type="function">
    <text evidence="10">IGPS catalyzes the conversion of PRFAR and glutamine to IGP, AICAR and glutamate. The HisH subunit catalyzes the hydrolysis of glutamine to glutamate and ammonia as part of the synthesis of IGP and AICAR. The resulting ammonia molecule is channeled to the active site of HisF.</text>
</comment>
<dbReference type="PANTHER" id="PTHR42701:SF1">
    <property type="entry name" value="IMIDAZOLE GLYCEROL PHOSPHATE SYNTHASE SUBUNIT HISH"/>
    <property type="match status" value="1"/>
</dbReference>